<feature type="domain" description="SHSP" evidence="5">
    <location>
        <begin position="49"/>
        <end position="156"/>
    </location>
</feature>
<dbReference type="Proteomes" id="UP000274131">
    <property type="component" value="Unassembled WGS sequence"/>
</dbReference>
<dbReference type="GO" id="GO:0051082">
    <property type="term" value="F:unfolded protein binding"/>
    <property type="evidence" value="ECO:0007669"/>
    <property type="project" value="TreeGrafter"/>
</dbReference>
<gene>
    <name evidence="6" type="ORF">EVEC_LOCUS5496</name>
</gene>
<dbReference type="STRING" id="51028.A0A0N4V6J9"/>
<feature type="region of interest" description="Disordered" evidence="4">
    <location>
        <begin position="155"/>
        <end position="183"/>
    </location>
</feature>
<proteinExistence type="inferred from homology"/>
<keyword evidence="7" id="KW-1185">Reference proteome</keyword>
<protein>
    <submittedName>
        <fullName evidence="8">SHSP domain-containing protein</fullName>
    </submittedName>
</protein>
<dbReference type="OrthoDB" id="1431247at2759"/>
<name>A0A0N4V6J9_ENTVE</name>
<dbReference type="EMBL" id="UXUI01008181">
    <property type="protein sequence ID" value="VDD90745.1"/>
    <property type="molecule type" value="Genomic_DNA"/>
</dbReference>
<reference evidence="8" key="1">
    <citation type="submission" date="2017-02" db="UniProtKB">
        <authorList>
            <consortium name="WormBaseParasite"/>
        </authorList>
    </citation>
    <scope>IDENTIFICATION</scope>
</reference>
<dbReference type="AlphaFoldDB" id="A0A0N4V6J9"/>
<dbReference type="SUPFAM" id="SSF49764">
    <property type="entry name" value="HSP20-like chaperones"/>
    <property type="match status" value="1"/>
</dbReference>
<dbReference type="CDD" id="cd06526">
    <property type="entry name" value="metazoan_ACD"/>
    <property type="match status" value="1"/>
</dbReference>
<evidence type="ECO:0000259" key="5">
    <source>
        <dbReference type="PROSITE" id="PS01031"/>
    </source>
</evidence>
<dbReference type="InterPro" id="IPR008978">
    <property type="entry name" value="HSP20-like_chaperone"/>
</dbReference>
<comment type="similarity">
    <text evidence="2 3">Belongs to the small heat shock protein (HSP20) family.</text>
</comment>
<reference evidence="6 7" key="2">
    <citation type="submission" date="2018-10" db="EMBL/GenBank/DDBJ databases">
        <authorList>
            <consortium name="Pathogen Informatics"/>
        </authorList>
    </citation>
    <scope>NUCLEOTIDE SEQUENCE [LARGE SCALE GENOMIC DNA]</scope>
</reference>
<dbReference type="PANTHER" id="PTHR45640">
    <property type="entry name" value="HEAT SHOCK PROTEIN HSP-12.2-RELATED"/>
    <property type="match status" value="1"/>
</dbReference>
<dbReference type="WBParaSite" id="EVEC_0000588501-mRNA-1">
    <property type="protein sequence ID" value="EVEC_0000588501-mRNA-1"/>
    <property type="gene ID" value="EVEC_0000588501"/>
</dbReference>
<dbReference type="GO" id="GO:0042026">
    <property type="term" value="P:protein refolding"/>
    <property type="evidence" value="ECO:0007669"/>
    <property type="project" value="TreeGrafter"/>
</dbReference>
<dbReference type="Gene3D" id="2.60.40.790">
    <property type="match status" value="1"/>
</dbReference>
<dbReference type="Pfam" id="PF00011">
    <property type="entry name" value="HSP20"/>
    <property type="match status" value="1"/>
</dbReference>
<dbReference type="PANTHER" id="PTHR45640:SF13">
    <property type="entry name" value="HEAT SHOCK PROTEIN 22-RELATED"/>
    <property type="match status" value="1"/>
</dbReference>
<dbReference type="GO" id="GO:0005737">
    <property type="term" value="C:cytoplasm"/>
    <property type="evidence" value="ECO:0007669"/>
    <property type="project" value="TreeGrafter"/>
</dbReference>
<evidence type="ECO:0000256" key="1">
    <source>
        <dbReference type="ARBA" id="ARBA00023016"/>
    </source>
</evidence>
<sequence>MLSPYEFRDFDSPLERVAARMFSDTHFDDFERYFKQDLLKDRPLLRFGSSGHQMRKEDDKVINNAKEFSVELNVSQFRPEELSVSVHDEELVIEGHHEERDEECGTVERHFTRKYTLPKNVNPESIESHMTKEGHMTVKAKKLEQLKVRTIPIQCTMAQKRSAEDDPEDDKPVKKTRRGKKST</sequence>
<dbReference type="InterPro" id="IPR002068">
    <property type="entry name" value="A-crystallin/Hsp20_dom"/>
</dbReference>
<dbReference type="PROSITE" id="PS01031">
    <property type="entry name" value="SHSP"/>
    <property type="match status" value="1"/>
</dbReference>
<dbReference type="GO" id="GO:0005634">
    <property type="term" value="C:nucleus"/>
    <property type="evidence" value="ECO:0007669"/>
    <property type="project" value="TreeGrafter"/>
</dbReference>
<dbReference type="InterPro" id="IPR001436">
    <property type="entry name" value="Alpha-crystallin/sHSP_animal"/>
</dbReference>
<accession>A0A0N4V6J9</accession>
<evidence type="ECO:0000313" key="7">
    <source>
        <dbReference type="Proteomes" id="UP000274131"/>
    </source>
</evidence>
<evidence type="ECO:0000256" key="2">
    <source>
        <dbReference type="PROSITE-ProRule" id="PRU00285"/>
    </source>
</evidence>
<keyword evidence="1" id="KW-0346">Stress response</keyword>
<evidence type="ECO:0000256" key="3">
    <source>
        <dbReference type="RuleBase" id="RU003616"/>
    </source>
</evidence>
<dbReference type="PRINTS" id="PR00299">
    <property type="entry name" value="ACRYSTALLIN"/>
</dbReference>
<feature type="compositionally biased region" description="Basic residues" evidence="4">
    <location>
        <begin position="174"/>
        <end position="183"/>
    </location>
</feature>
<evidence type="ECO:0000313" key="6">
    <source>
        <dbReference type="EMBL" id="VDD90745.1"/>
    </source>
</evidence>
<evidence type="ECO:0000313" key="8">
    <source>
        <dbReference type="WBParaSite" id="EVEC_0000588501-mRNA-1"/>
    </source>
</evidence>
<dbReference type="GO" id="GO:0009408">
    <property type="term" value="P:response to heat"/>
    <property type="evidence" value="ECO:0007669"/>
    <property type="project" value="TreeGrafter"/>
</dbReference>
<organism evidence="8">
    <name type="scientific">Enterobius vermicularis</name>
    <name type="common">Human pinworm</name>
    <dbReference type="NCBI Taxonomy" id="51028"/>
    <lineage>
        <taxon>Eukaryota</taxon>
        <taxon>Metazoa</taxon>
        <taxon>Ecdysozoa</taxon>
        <taxon>Nematoda</taxon>
        <taxon>Chromadorea</taxon>
        <taxon>Rhabditida</taxon>
        <taxon>Spirurina</taxon>
        <taxon>Oxyuridomorpha</taxon>
        <taxon>Oxyuroidea</taxon>
        <taxon>Oxyuridae</taxon>
        <taxon>Enterobius</taxon>
    </lineage>
</organism>
<evidence type="ECO:0000256" key="4">
    <source>
        <dbReference type="SAM" id="MobiDB-lite"/>
    </source>
</evidence>